<sequence length="170" mass="18393">MSVSKNMVNTLESIRGGGGSIKVGTTGTIGALMSRELETAKTASQTPALYKKKSSIICASHQSGATTPRRKSQPSEGKAGSSSTSQIGHKNTETRKKTKQYNPKTQQIPILGSENIPMDKTPIRHKSDRKGSYMVEIVDIKCRNSDRAWASPIATRLKKLGFSKLSESVI</sequence>
<organism evidence="2 3">
    <name type="scientific">Lithospermum erythrorhizon</name>
    <name type="common">Purple gromwell</name>
    <name type="synonym">Lithospermum officinale var. erythrorhizon</name>
    <dbReference type="NCBI Taxonomy" id="34254"/>
    <lineage>
        <taxon>Eukaryota</taxon>
        <taxon>Viridiplantae</taxon>
        <taxon>Streptophyta</taxon>
        <taxon>Embryophyta</taxon>
        <taxon>Tracheophyta</taxon>
        <taxon>Spermatophyta</taxon>
        <taxon>Magnoliopsida</taxon>
        <taxon>eudicotyledons</taxon>
        <taxon>Gunneridae</taxon>
        <taxon>Pentapetalae</taxon>
        <taxon>asterids</taxon>
        <taxon>lamiids</taxon>
        <taxon>Boraginales</taxon>
        <taxon>Boraginaceae</taxon>
        <taxon>Boraginoideae</taxon>
        <taxon>Lithospermeae</taxon>
        <taxon>Lithospermum</taxon>
    </lineage>
</organism>
<dbReference type="AlphaFoldDB" id="A0AAV3NLT9"/>
<dbReference type="Proteomes" id="UP001454036">
    <property type="component" value="Unassembled WGS sequence"/>
</dbReference>
<evidence type="ECO:0000313" key="3">
    <source>
        <dbReference type="Proteomes" id="UP001454036"/>
    </source>
</evidence>
<evidence type="ECO:0000313" key="2">
    <source>
        <dbReference type="EMBL" id="GAA0140149.1"/>
    </source>
</evidence>
<name>A0AAV3NLT9_LITER</name>
<dbReference type="PANTHER" id="PTHR36405:SF1">
    <property type="entry name" value="OS07G0520600 PROTEIN"/>
    <property type="match status" value="1"/>
</dbReference>
<reference evidence="2 3" key="1">
    <citation type="submission" date="2024-01" db="EMBL/GenBank/DDBJ databases">
        <title>The complete chloroplast genome sequence of Lithospermum erythrorhizon: insights into the phylogenetic relationship among Boraginaceae species and the maternal lineages of purple gromwells.</title>
        <authorList>
            <person name="Okada T."/>
            <person name="Watanabe K."/>
        </authorList>
    </citation>
    <scope>NUCLEOTIDE SEQUENCE [LARGE SCALE GENOMIC DNA]</scope>
</reference>
<dbReference type="EMBL" id="BAABME010000151">
    <property type="protein sequence ID" value="GAA0140149.1"/>
    <property type="molecule type" value="Genomic_DNA"/>
</dbReference>
<evidence type="ECO:0000256" key="1">
    <source>
        <dbReference type="SAM" id="MobiDB-lite"/>
    </source>
</evidence>
<dbReference type="PANTHER" id="PTHR36405">
    <property type="entry name" value="BNAA10G09140D PROTEIN"/>
    <property type="match status" value="1"/>
</dbReference>
<feature type="compositionally biased region" description="Polar residues" evidence="1">
    <location>
        <begin position="80"/>
        <end position="89"/>
    </location>
</feature>
<proteinExistence type="predicted"/>
<gene>
    <name evidence="2" type="ORF">LIER_01555</name>
</gene>
<feature type="region of interest" description="Disordered" evidence="1">
    <location>
        <begin position="61"/>
        <end position="128"/>
    </location>
</feature>
<protein>
    <submittedName>
        <fullName evidence="2">Uncharacterized protein</fullName>
    </submittedName>
</protein>
<accession>A0AAV3NLT9</accession>
<keyword evidence="3" id="KW-1185">Reference proteome</keyword>
<comment type="caution">
    <text evidence="2">The sequence shown here is derived from an EMBL/GenBank/DDBJ whole genome shotgun (WGS) entry which is preliminary data.</text>
</comment>